<dbReference type="SUPFAM" id="SSF54631">
    <property type="entry name" value="CBS-domain pair"/>
    <property type="match status" value="1"/>
</dbReference>
<dbReference type="PANTHER" id="PTHR43080:SF2">
    <property type="entry name" value="CBS DOMAIN-CONTAINING PROTEIN"/>
    <property type="match status" value="1"/>
</dbReference>
<dbReference type="RefSeq" id="WP_310920993.1">
    <property type="nucleotide sequence ID" value="NZ_JAMQON010000005.1"/>
</dbReference>
<feature type="domain" description="CBS" evidence="3">
    <location>
        <begin position="75"/>
        <end position="124"/>
    </location>
</feature>
<dbReference type="InterPro" id="IPR051257">
    <property type="entry name" value="Diverse_CBS-Domain"/>
</dbReference>
<accession>A0ABU2FHJ0</accession>
<dbReference type="Pfam" id="PF00571">
    <property type="entry name" value="CBS"/>
    <property type="match status" value="2"/>
</dbReference>
<evidence type="ECO:0000256" key="1">
    <source>
        <dbReference type="ARBA" id="ARBA00023122"/>
    </source>
</evidence>
<sequence>MVTNERAVVADIMTTPLETVEPDVALVDAAGTMREKEIGALLVTTAPPSIVTSTDVLNAVAEGKDTAELDVADVMTESVETVPPELSLNETAAMMENFRIDHLPVVEDDYIGMVSSSDITAHLS</sequence>
<name>A0ABU2FHJ0_9EURY</name>
<keyword evidence="1 2" id="KW-0129">CBS domain</keyword>
<reference evidence="4 5" key="1">
    <citation type="submission" date="2022-06" db="EMBL/GenBank/DDBJ databases">
        <title>Haloarcula sp. a new haloarchaeum isolate from saline soil.</title>
        <authorList>
            <person name="Strakova D."/>
            <person name="Galisteo C."/>
            <person name="Sanchez-Porro C."/>
            <person name="Ventosa A."/>
        </authorList>
    </citation>
    <scope>NUCLEOTIDE SEQUENCE [LARGE SCALE GENOMIC DNA]</scope>
    <source>
        <strain evidence="4 5">S1CR25-12</strain>
    </source>
</reference>
<comment type="caution">
    <text evidence="4">The sequence shown here is derived from an EMBL/GenBank/DDBJ whole genome shotgun (WGS) entry which is preliminary data.</text>
</comment>
<protein>
    <submittedName>
        <fullName evidence="4">CBS domain-containing protein</fullName>
    </submittedName>
</protein>
<evidence type="ECO:0000256" key="2">
    <source>
        <dbReference type="PROSITE-ProRule" id="PRU00703"/>
    </source>
</evidence>
<gene>
    <name evidence="4" type="ORF">NDI56_17435</name>
</gene>
<dbReference type="SMART" id="SM00116">
    <property type="entry name" value="CBS"/>
    <property type="match status" value="2"/>
</dbReference>
<dbReference type="EMBL" id="JAMQON010000005">
    <property type="protein sequence ID" value="MDS0261186.1"/>
    <property type="molecule type" value="Genomic_DNA"/>
</dbReference>
<evidence type="ECO:0000313" key="5">
    <source>
        <dbReference type="Proteomes" id="UP001259659"/>
    </source>
</evidence>
<dbReference type="Proteomes" id="UP001259659">
    <property type="component" value="Unassembled WGS sequence"/>
</dbReference>
<evidence type="ECO:0000313" key="4">
    <source>
        <dbReference type="EMBL" id="MDS0261186.1"/>
    </source>
</evidence>
<dbReference type="PANTHER" id="PTHR43080">
    <property type="entry name" value="CBS DOMAIN-CONTAINING PROTEIN CBSX3, MITOCHONDRIAL"/>
    <property type="match status" value="1"/>
</dbReference>
<organism evidence="4 5">
    <name type="scientific">Haloarcula saliterrae</name>
    <dbReference type="NCBI Taxonomy" id="2950534"/>
    <lineage>
        <taxon>Archaea</taxon>
        <taxon>Methanobacteriati</taxon>
        <taxon>Methanobacteriota</taxon>
        <taxon>Stenosarchaea group</taxon>
        <taxon>Halobacteria</taxon>
        <taxon>Halobacteriales</taxon>
        <taxon>Haloarculaceae</taxon>
        <taxon>Haloarcula</taxon>
    </lineage>
</organism>
<dbReference type="PROSITE" id="PS51371">
    <property type="entry name" value="CBS"/>
    <property type="match status" value="1"/>
</dbReference>
<evidence type="ECO:0000259" key="3">
    <source>
        <dbReference type="PROSITE" id="PS51371"/>
    </source>
</evidence>
<keyword evidence="5" id="KW-1185">Reference proteome</keyword>
<proteinExistence type="predicted"/>
<dbReference type="Gene3D" id="3.10.580.10">
    <property type="entry name" value="CBS-domain"/>
    <property type="match status" value="1"/>
</dbReference>
<dbReference type="InterPro" id="IPR000644">
    <property type="entry name" value="CBS_dom"/>
</dbReference>
<dbReference type="InterPro" id="IPR046342">
    <property type="entry name" value="CBS_dom_sf"/>
</dbReference>